<proteinExistence type="predicted"/>
<reference evidence="4 5" key="1">
    <citation type="submission" date="2017-03" db="EMBL/GenBank/DDBJ databases">
        <title>WGS assembly of Porphyra umbilicalis.</title>
        <authorList>
            <person name="Brawley S.H."/>
            <person name="Blouin N.A."/>
            <person name="Ficko-Blean E."/>
            <person name="Wheeler G.L."/>
            <person name="Lohr M."/>
            <person name="Goodson H.V."/>
            <person name="Jenkins J.W."/>
            <person name="Blaby-Haas C.E."/>
            <person name="Helliwell K.E."/>
            <person name="Chan C."/>
            <person name="Marriage T."/>
            <person name="Bhattacharya D."/>
            <person name="Klein A.S."/>
            <person name="Badis Y."/>
            <person name="Brodie J."/>
            <person name="Cao Y."/>
            <person name="Collen J."/>
            <person name="Dittami S.M."/>
            <person name="Gachon C.M."/>
            <person name="Green B.R."/>
            <person name="Karpowicz S."/>
            <person name="Kim J.W."/>
            <person name="Kudahl U."/>
            <person name="Lin S."/>
            <person name="Michel G."/>
            <person name="Mittag M."/>
            <person name="Olson B.J."/>
            <person name="Pangilinan J."/>
            <person name="Peng Y."/>
            <person name="Qiu H."/>
            <person name="Shu S."/>
            <person name="Singer J.T."/>
            <person name="Smith A.G."/>
            <person name="Sprecher B.N."/>
            <person name="Wagner V."/>
            <person name="Wang W."/>
            <person name="Wang Z.-Y."/>
            <person name="Yan J."/>
            <person name="Yarish C."/>
            <person name="Zoeuner-Riek S."/>
            <person name="Zhuang Y."/>
            <person name="Zou Y."/>
            <person name="Lindquist E.A."/>
            <person name="Grimwood J."/>
            <person name="Barry K."/>
            <person name="Rokhsar D.S."/>
            <person name="Schmutz J."/>
            <person name="Stiller J.W."/>
            <person name="Grossman A.R."/>
            <person name="Prochnik S.E."/>
        </authorList>
    </citation>
    <scope>NUCLEOTIDE SEQUENCE [LARGE SCALE GENOMIC DNA]</scope>
    <source>
        <strain evidence="4">4086291</strain>
    </source>
</reference>
<protein>
    <recommendedName>
        <fullName evidence="3">RING-type domain-containing protein</fullName>
    </recommendedName>
</protein>
<dbReference type="GO" id="GO:0061630">
    <property type="term" value="F:ubiquitin protein ligase activity"/>
    <property type="evidence" value="ECO:0007669"/>
    <property type="project" value="TreeGrafter"/>
</dbReference>
<dbReference type="Gene3D" id="1.10.10.2360">
    <property type="match status" value="1"/>
</dbReference>
<keyword evidence="5" id="KW-1185">Reference proteome</keyword>
<dbReference type="GO" id="GO:0008270">
    <property type="term" value="F:zinc ion binding"/>
    <property type="evidence" value="ECO:0007669"/>
    <property type="project" value="UniProtKB-KW"/>
</dbReference>
<feature type="compositionally biased region" description="Low complexity" evidence="2">
    <location>
        <begin position="98"/>
        <end position="114"/>
    </location>
</feature>
<feature type="region of interest" description="Disordered" evidence="2">
    <location>
        <begin position="98"/>
        <end position="134"/>
    </location>
</feature>
<keyword evidence="1" id="KW-0862">Zinc</keyword>
<dbReference type="PROSITE" id="PS50089">
    <property type="entry name" value="ZF_RING_2"/>
    <property type="match status" value="1"/>
</dbReference>
<dbReference type="SMART" id="SM00184">
    <property type="entry name" value="RING"/>
    <property type="match status" value="1"/>
</dbReference>
<dbReference type="PANTHER" id="PTHR22765:SF434">
    <property type="entry name" value="GB|AAD18119.1-RELATED"/>
    <property type="match status" value="1"/>
</dbReference>
<name>A0A1X6PCV0_PORUM</name>
<dbReference type="InterPro" id="IPR001841">
    <property type="entry name" value="Znf_RING"/>
</dbReference>
<dbReference type="Proteomes" id="UP000218209">
    <property type="component" value="Unassembled WGS sequence"/>
</dbReference>
<organism evidence="4 5">
    <name type="scientific">Porphyra umbilicalis</name>
    <name type="common">Purple laver</name>
    <name type="synonym">Red alga</name>
    <dbReference type="NCBI Taxonomy" id="2786"/>
    <lineage>
        <taxon>Eukaryota</taxon>
        <taxon>Rhodophyta</taxon>
        <taxon>Bangiophyceae</taxon>
        <taxon>Bangiales</taxon>
        <taxon>Bangiaceae</taxon>
        <taxon>Porphyra</taxon>
    </lineage>
</organism>
<accession>A0A1X6PCV0</accession>
<dbReference type="GO" id="GO:0006511">
    <property type="term" value="P:ubiquitin-dependent protein catabolic process"/>
    <property type="evidence" value="ECO:0007669"/>
    <property type="project" value="TreeGrafter"/>
</dbReference>
<dbReference type="Pfam" id="PF13639">
    <property type="entry name" value="zf-RING_2"/>
    <property type="match status" value="1"/>
</dbReference>
<evidence type="ECO:0000313" key="5">
    <source>
        <dbReference type="Proteomes" id="UP000218209"/>
    </source>
</evidence>
<dbReference type="PANTHER" id="PTHR22765">
    <property type="entry name" value="RING FINGER AND PROTEASE ASSOCIATED DOMAIN-CONTAINING"/>
    <property type="match status" value="1"/>
</dbReference>
<dbReference type="InterPro" id="IPR013083">
    <property type="entry name" value="Znf_RING/FYVE/PHD"/>
</dbReference>
<evidence type="ECO:0000256" key="2">
    <source>
        <dbReference type="SAM" id="MobiDB-lite"/>
    </source>
</evidence>
<dbReference type="EMBL" id="KV918807">
    <property type="protein sequence ID" value="OSX78697.1"/>
    <property type="molecule type" value="Genomic_DNA"/>
</dbReference>
<gene>
    <name evidence="4" type="ORF">BU14_0103s0040</name>
</gene>
<dbReference type="AlphaFoldDB" id="A0A1X6PCV0"/>
<feature type="domain" description="RING-type" evidence="3">
    <location>
        <begin position="144"/>
        <end position="192"/>
    </location>
</feature>
<dbReference type="InterPro" id="IPR051826">
    <property type="entry name" value="E3_ubiquitin-ligase_domain"/>
</dbReference>
<sequence>MPAHRGFSPEELRAEDYAAGVRGGAGIAGAVGGGAFAVRRPGTGHTPYAVTRGTEDSGAVLLSSLVAMPAYRGASPEELRAEDYAAGVRGGPGLAGAAVGAATPAPRVGAQGPATPSPPRAGGTGPAAAAAGGGGSPLSPPPACVICLEPLAGPTTPGGAPPPVKALPCAHAFHEPCVAPWLANTPACPLCRFPV</sequence>
<dbReference type="SUPFAM" id="SSF57850">
    <property type="entry name" value="RING/U-box"/>
    <property type="match status" value="1"/>
</dbReference>
<dbReference type="OrthoDB" id="21204at2759"/>
<dbReference type="Gene3D" id="3.30.40.10">
    <property type="entry name" value="Zinc/RING finger domain, C3HC4 (zinc finger)"/>
    <property type="match status" value="1"/>
</dbReference>
<evidence type="ECO:0000313" key="4">
    <source>
        <dbReference type="EMBL" id="OSX78697.1"/>
    </source>
</evidence>
<evidence type="ECO:0000256" key="1">
    <source>
        <dbReference type="PROSITE-ProRule" id="PRU00175"/>
    </source>
</evidence>
<keyword evidence="1" id="KW-0479">Metal-binding</keyword>
<keyword evidence="1" id="KW-0863">Zinc-finger</keyword>
<evidence type="ECO:0000259" key="3">
    <source>
        <dbReference type="PROSITE" id="PS50089"/>
    </source>
</evidence>